<feature type="domain" description="C3H1-type" evidence="6">
    <location>
        <begin position="47"/>
        <end position="75"/>
    </location>
</feature>
<keyword evidence="2" id="KW-0677">Repeat</keyword>
<dbReference type="KEGG" id="vnx:VNE69_06136"/>
<dbReference type="RefSeq" id="XP_065329962.1">
    <property type="nucleotide sequence ID" value="XM_065473890.1"/>
</dbReference>
<dbReference type="SUPFAM" id="SSF90229">
    <property type="entry name" value="CCCH zinc finger"/>
    <property type="match status" value="2"/>
</dbReference>
<evidence type="ECO:0000256" key="1">
    <source>
        <dbReference type="ARBA" id="ARBA00022723"/>
    </source>
</evidence>
<dbReference type="InterPro" id="IPR036855">
    <property type="entry name" value="Znf_CCCH_sf"/>
</dbReference>
<evidence type="ECO:0000313" key="8">
    <source>
        <dbReference type="Proteomes" id="UP001334084"/>
    </source>
</evidence>
<dbReference type="PANTHER" id="PTHR12547">
    <property type="entry name" value="CCCH ZINC FINGER/TIS11-RELATED"/>
    <property type="match status" value="1"/>
</dbReference>
<feature type="domain" description="C3H1-type" evidence="6">
    <location>
        <begin position="85"/>
        <end position="113"/>
    </location>
</feature>
<dbReference type="FunFam" id="4.10.1000.10:FF:000002">
    <property type="entry name" value="Zinc finger protein 36, C3H1 type-like 1"/>
    <property type="match status" value="1"/>
</dbReference>
<dbReference type="Pfam" id="PF00642">
    <property type="entry name" value="zf-CCCH"/>
    <property type="match status" value="2"/>
</dbReference>
<dbReference type="Proteomes" id="UP001334084">
    <property type="component" value="Chromosome 6"/>
</dbReference>
<proteinExistence type="predicted"/>
<dbReference type="FunFam" id="4.10.1000.10:FF:000001">
    <property type="entry name" value="zinc finger CCCH domain-containing protein 15-like"/>
    <property type="match status" value="1"/>
</dbReference>
<dbReference type="Gene3D" id="4.10.1000.10">
    <property type="entry name" value="Zinc finger, CCCH-type"/>
    <property type="match status" value="2"/>
</dbReference>
<organism evidence="7 8">
    <name type="scientific">Vairimorpha necatrix</name>
    <dbReference type="NCBI Taxonomy" id="6039"/>
    <lineage>
        <taxon>Eukaryota</taxon>
        <taxon>Fungi</taxon>
        <taxon>Fungi incertae sedis</taxon>
        <taxon>Microsporidia</taxon>
        <taxon>Nosematidae</taxon>
        <taxon>Vairimorpha</taxon>
    </lineage>
</organism>
<dbReference type="GO" id="GO:0003729">
    <property type="term" value="F:mRNA binding"/>
    <property type="evidence" value="ECO:0007669"/>
    <property type="project" value="InterPro"/>
</dbReference>
<dbReference type="GO" id="GO:0008270">
    <property type="term" value="F:zinc ion binding"/>
    <property type="evidence" value="ECO:0007669"/>
    <property type="project" value="UniProtKB-KW"/>
</dbReference>
<accession>A0AAX4JCY7</accession>
<feature type="zinc finger region" description="C3H1-type" evidence="5">
    <location>
        <begin position="47"/>
        <end position="75"/>
    </location>
</feature>
<dbReference type="EMBL" id="CP142731">
    <property type="protein sequence ID" value="WUR03817.1"/>
    <property type="molecule type" value="Genomic_DNA"/>
</dbReference>
<dbReference type="InterPro" id="IPR000571">
    <property type="entry name" value="Znf_CCCH"/>
</dbReference>
<reference evidence="7" key="1">
    <citation type="journal article" date="2024" name="BMC Genomics">
        <title>Functional annotation of a divergent genome using sequence and structure-based similarity.</title>
        <authorList>
            <person name="Svedberg D."/>
            <person name="Winiger R.R."/>
            <person name="Berg A."/>
            <person name="Sharma H."/>
            <person name="Tellgren-Roth C."/>
            <person name="Debrunner-Vossbrinck B.A."/>
            <person name="Vossbrinck C.R."/>
            <person name="Barandun J."/>
        </authorList>
    </citation>
    <scope>NUCLEOTIDE SEQUENCE</scope>
    <source>
        <strain evidence="7">Illinois isolate</strain>
    </source>
</reference>
<sequence length="287" mass="34099">MKKGGNIFNLNSSDNNVSVYQDIKNIKPFLCDLKSSKEYFNNKKVQLYKTEICRSHSEIGYCKYGTKCQFAHALSELRSVNRHPRYKTETCKTFWEEGSCPYGKRCCFIHIKNNNIDIRVLEENTNDENIVENIQQEEIYKPDIEKINFKKMNEIESGMFSSIDRYEDKDETNKDLVVSKDVDRLPNLKAEIEIDVSRYDTYDNISDCEEAQLDISEIKSCSCKDFEIFNKDNTQNEWSDKFLELSKEDALFFESLFVREHKPFWESNKNFIWTNSPLFYNNNYKWK</sequence>
<dbReference type="AlphaFoldDB" id="A0AAX4JCY7"/>
<evidence type="ECO:0000313" key="7">
    <source>
        <dbReference type="EMBL" id="WUR03817.1"/>
    </source>
</evidence>
<evidence type="ECO:0000256" key="3">
    <source>
        <dbReference type="ARBA" id="ARBA00022771"/>
    </source>
</evidence>
<gene>
    <name evidence="7" type="ORF">VNE69_06136</name>
</gene>
<dbReference type="PROSITE" id="PS50103">
    <property type="entry name" value="ZF_C3H1"/>
    <property type="match status" value="2"/>
</dbReference>
<evidence type="ECO:0000256" key="2">
    <source>
        <dbReference type="ARBA" id="ARBA00022737"/>
    </source>
</evidence>
<keyword evidence="3 5" id="KW-0863">Zinc-finger</keyword>
<dbReference type="GeneID" id="90541633"/>
<dbReference type="SMART" id="SM00356">
    <property type="entry name" value="ZnF_C3H1"/>
    <property type="match status" value="2"/>
</dbReference>
<evidence type="ECO:0000259" key="6">
    <source>
        <dbReference type="PROSITE" id="PS50103"/>
    </source>
</evidence>
<feature type="zinc finger region" description="C3H1-type" evidence="5">
    <location>
        <begin position="85"/>
        <end position="113"/>
    </location>
</feature>
<evidence type="ECO:0000256" key="5">
    <source>
        <dbReference type="PROSITE-ProRule" id="PRU00723"/>
    </source>
</evidence>
<keyword evidence="4 5" id="KW-0862">Zinc</keyword>
<keyword evidence="1 5" id="KW-0479">Metal-binding</keyword>
<name>A0AAX4JCY7_9MICR</name>
<protein>
    <submittedName>
        <fullName evidence="7">CCCH-type Zn-finger protein</fullName>
    </submittedName>
</protein>
<keyword evidence="8" id="KW-1185">Reference proteome</keyword>
<dbReference type="PANTHER" id="PTHR12547:SF18">
    <property type="entry name" value="PROTEIN TIS11"/>
    <property type="match status" value="1"/>
</dbReference>
<evidence type="ECO:0000256" key="4">
    <source>
        <dbReference type="ARBA" id="ARBA00022833"/>
    </source>
</evidence>
<dbReference type="InterPro" id="IPR045877">
    <property type="entry name" value="ZFP36-like"/>
</dbReference>